<organism evidence="1 2">
    <name type="scientific">Elizabethkingia ursingii</name>
    <dbReference type="NCBI Taxonomy" id="1756150"/>
    <lineage>
        <taxon>Bacteria</taxon>
        <taxon>Pseudomonadati</taxon>
        <taxon>Bacteroidota</taxon>
        <taxon>Flavobacteriia</taxon>
        <taxon>Flavobacteriales</taxon>
        <taxon>Weeksellaceae</taxon>
        <taxon>Elizabethkingia</taxon>
    </lineage>
</organism>
<reference evidence="1 2" key="1">
    <citation type="submission" date="2016-07" db="EMBL/GenBank/DDBJ databases">
        <title>Revisiting the Taxonomy of the Elizabethkingia Genus based on Whole-Genome Sequencing, Optical Mapping, and MALDI-TOF.</title>
        <authorList>
            <person name="Nicholson A.C."/>
        </authorList>
    </citation>
    <scope>NUCLEOTIDE SEQUENCE [LARGE SCALE GENOMIC DNA]</scope>
    <source>
        <strain evidence="1 2">C1558</strain>
    </source>
</reference>
<name>A0ABX3N6G4_9FLAO</name>
<dbReference type="RefSeq" id="WP_078779120.1">
    <property type="nucleotide sequence ID" value="NZ_MBDS01000017.1"/>
</dbReference>
<dbReference type="PROSITE" id="PS51257">
    <property type="entry name" value="PROKAR_LIPOPROTEIN"/>
    <property type="match status" value="1"/>
</dbReference>
<evidence type="ECO:0000313" key="2">
    <source>
        <dbReference type="Proteomes" id="UP000190016"/>
    </source>
</evidence>
<proteinExistence type="predicted"/>
<protein>
    <recommendedName>
        <fullName evidence="3">Fibrobacter succinogenes major paralogous domain-containing protein</fullName>
    </recommendedName>
</protein>
<gene>
    <name evidence="1" type="ORF">BB021_10845</name>
</gene>
<evidence type="ECO:0008006" key="3">
    <source>
        <dbReference type="Google" id="ProtNLM"/>
    </source>
</evidence>
<dbReference type="Proteomes" id="UP000190016">
    <property type="component" value="Unassembled WGS sequence"/>
</dbReference>
<sequence>MKSRYYYGAALLFLILLISSCRSQNSESSEYITDSRANIGDASVVVNLLGSEFVDLDDNNPQASANKQLKKTEPAETYYTLTSPSTLLAAEVSVENSVPLKTSAGINPIAVTQGPPLDIGHKFRLIAYRASDNGFVDYKDFTVGTPSTNGGLRLPKDVIYRMVVYSYGTNSLPGLTGSEMSSFNAATHSYSSNGQNGFLYFEQPFRPVEGNNTIPAVILRHKIAQVTTKINSSALSGSNNITAISPGTLIGHNRDAVFNLSNASVQSRSAPVNVTTTFGSQNPSTEWTSNPVFINAASTSPTNKIISFSANVTIGGVTKPITVTNGFTIKPGFLTTYKINLKEVTCGALVNGIFREFECYNLGATQNGKPFTPSADIHGGKYQWNGKAMSQTKDQNSLNLFPNEAGFGTSNILDGAYVGIICSPGYRLPTSEEWTSFGNSNTFIANTGSGKYDRGAIVSYNGKTTLFLPFAGYRLYGYEMSGQQGSKVFLNNLSRGSAGTYWSATGSANVSSTNNSHALSLGPSSMNPFGYTVSVTIANPRITGASVRCIKKLPNE</sequence>
<comment type="caution">
    <text evidence="1">The sequence shown here is derived from an EMBL/GenBank/DDBJ whole genome shotgun (WGS) entry which is preliminary data.</text>
</comment>
<dbReference type="EMBL" id="MBDS01000017">
    <property type="protein sequence ID" value="OPB87002.1"/>
    <property type="molecule type" value="Genomic_DNA"/>
</dbReference>
<accession>A0ABX3N6G4</accession>
<evidence type="ECO:0000313" key="1">
    <source>
        <dbReference type="EMBL" id="OPB87002.1"/>
    </source>
</evidence>
<keyword evidence="2" id="KW-1185">Reference proteome</keyword>